<feature type="domain" description="DUF7737" evidence="3">
    <location>
        <begin position="1571"/>
        <end position="1672"/>
    </location>
</feature>
<keyword evidence="5" id="KW-1185">Reference proteome</keyword>
<dbReference type="Pfam" id="PF18991">
    <property type="entry name" value="DUF5724"/>
    <property type="match status" value="1"/>
</dbReference>
<comment type="caution">
    <text evidence="4">The sequence shown here is derived from an EMBL/GenBank/DDBJ whole genome shotgun (WGS) entry which is preliminary data.</text>
</comment>
<accession>A0A3D9SK51</accession>
<reference evidence="4 5" key="1">
    <citation type="submission" date="2018-08" db="EMBL/GenBank/DDBJ databases">
        <title>Genomic Encyclopedia of Type Strains, Phase III (KMG-III): the genomes of soil and plant-associated and newly described type strains.</title>
        <authorList>
            <person name="Whitman W."/>
        </authorList>
    </citation>
    <scope>NUCLEOTIDE SEQUENCE [LARGE SCALE GENOMIC DNA]</scope>
    <source>
        <strain evidence="4 5">CGMCC 1.10966</strain>
    </source>
</reference>
<dbReference type="Proteomes" id="UP000256304">
    <property type="component" value="Unassembled WGS sequence"/>
</dbReference>
<dbReference type="EMBL" id="QTTN01000005">
    <property type="protein sequence ID" value="REE91300.1"/>
    <property type="molecule type" value="Genomic_DNA"/>
</dbReference>
<dbReference type="Pfam" id="PF13569">
    <property type="entry name" value="DUF4132"/>
    <property type="match status" value="1"/>
</dbReference>
<evidence type="ECO:0000259" key="2">
    <source>
        <dbReference type="Pfam" id="PF18991"/>
    </source>
</evidence>
<dbReference type="RefSeq" id="WP_116188070.1">
    <property type="nucleotide sequence ID" value="NZ_QTTN01000005.1"/>
</dbReference>
<protein>
    <submittedName>
        <fullName evidence="4">Uncharacterized protein DUF4132</fullName>
    </submittedName>
</protein>
<dbReference type="InterPro" id="IPR025406">
    <property type="entry name" value="DUF4132"/>
</dbReference>
<evidence type="ECO:0000259" key="1">
    <source>
        <dbReference type="Pfam" id="PF13569"/>
    </source>
</evidence>
<evidence type="ECO:0000259" key="3">
    <source>
        <dbReference type="Pfam" id="PF24879"/>
    </source>
</evidence>
<gene>
    <name evidence="4" type="ORF">A8990_1054</name>
</gene>
<dbReference type="InterPro" id="IPR043782">
    <property type="entry name" value="DUF5724"/>
</dbReference>
<feature type="domain" description="DUF5724" evidence="2">
    <location>
        <begin position="35"/>
        <end position="1267"/>
    </location>
</feature>
<name>A0A3D9SK51_9BACL</name>
<dbReference type="InterPro" id="IPR056639">
    <property type="entry name" value="DUF7737"/>
</dbReference>
<proteinExistence type="predicted"/>
<feature type="domain" description="DUF4132" evidence="1">
    <location>
        <begin position="1308"/>
        <end position="1481"/>
    </location>
</feature>
<dbReference type="Pfam" id="PF24879">
    <property type="entry name" value="DUF7737"/>
    <property type="match status" value="1"/>
</dbReference>
<organism evidence="4 5">
    <name type="scientific">Paenibacillus taihuensis</name>
    <dbReference type="NCBI Taxonomy" id="1156355"/>
    <lineage>
        <taxon>Bacteria</taxon>
        <taxon>Bacillati</taxon>
        <taxon>Bacillota</taxon>
        <taxon>Bacilli</taxon>
        <taxon>Bacillales</taxon>
        <taxon>Paenibacillaceae</taxon>
        <taxon>Paenibacillus</taxon>
    </lineage>
</organism>
<dbReference type="OrthoDB" id="9763697at2"/>
<evidence type="ECO:0000313" key="5">
    <source>
        <dbReference type="Proteomes" id="UP000256304"/>
    </source>
</evidence>
<evidence type="ECO:0000313" key="4">
    <source>
        <dbReference type="EMBL" id="REE91300.1"/>
    </source>
</evidence>
<sequence>MRDFTKEQQDRMARYYADLRQRLSKLGKRHRQIAELIVQDMENEYAWHRHTEDVIALLWREGTQHIEQIFAGEDYELLRFLLGDEHAAIFRQLWDRATQYPYSQGYYRRSFRTSEQTFVHMERNMTRLWAAIQFRALDQKYEPSLIVSDMANYPFLCDYMAYELDKGNAELLEKARAIIYEDNSAGLLTRNIVKGLLMSSSAEAHRYVGDLLKAAKLQEGLRQTIAESMDETSREGFIYILGIIIEEEMWRFSSIVRAFDVWTGLSLDSLKPSVIKKCLQAAYAGLTDDQLREQYLQSEDSQLLYIGLWAAAFNEMVQTVQKIIDIAEHGAKYQQVAALQFVMQCQASDFQQRIAVYFLENSDLEVLGWAAKNLYANSNIYHIRYSELSDLKLGQGSESDWTLFEKLRQLLERMPGKELTLPSHGLFPDSALTANEICGKMLSVSYNCGDISMCKLLLGYRDKMQPDIRGAALRLSTIGDIEAADRELLLAMLGDKSAEVRAVAKSAVERLKLTSPELRTVEDLLQYKAGDIRKTAIQLLQGQPQGQLVASIERLLSDKKEDKRLGGLDLVLSLQPNTAEYEACTQLVGEMTAPSARERVLMEQIIGTDTESYGPENGYGLYDPSLEFISFPEQPEASPSMIGRLLGKGPDFSGITDILSSTPAELHARLKEWSELIGAYRDFEYEVDSYDGGREKLLLGSLEWGLRPVAGTTSEREDRMLDDYPLAEEWRALARKQQLTPARLIELQYYLSLSRPDHWHHVVTLEAFLKSFPILAVKKWLNSSAIDQFDRLREGMPYLRMIGQLLELLYDECDKEACYDIVYKAAADVYESLKQGIADHHKPLAIQEVIFPQEHSRVYYHNERQKIEFTDVVKAQEVSFWIRQLKEFYQRDDKRFEEGFKLLYRYARIHEWEADEVLDLAAYARALELGIITEIELYKELLGRPAGVDHLQSMQREHIKTSLTTYPKAAKVVTNVAQRVVEIELKRGDSDTPVSRLAQKVDRYEGMRHMVQCLLGLGQKDSLARGYFYSWGSKSKKEMISHLLKGCYPAAGEDADTLKSLLQGHQIHDQRLVDVAMYAPQWVSIVEQYLGWEGLASTCWYFHAHVSEMFTKEKETIVGRYSPISPMDLNEGAFDIAWFLEAYKAIGEKRFRYVYESAKYISDGANHRRSQLFADAVLGKLDAEQVGAELSSKRNKNHVLSFGLIPLPEDNRQGALIRRYELLQQFAKESKQFGAQRRDSEGKAVRLALDNLARGAGFSDVTRMTWRVEAEQFKQIAVYFEPMTVEDWQLQLALDASGKTMLQVAKAGKPVSKLPDKLKKNETVLQLKEVQKKLKDQYSRSREALERAMVTEEPFTFEELRIIQENRVIAPLIQALVFKSGEELGYLTGGGLLDPDGVETQLGDSDLVWVAHPVHLFMSGTWALYQREMMARQTVQPFKQVFRELYLPNEDELLKGTTSSRYAGHQIQPRKAAALLKSRLWTVSYEEGLQKVFHKQDVIATMYAMADWFSPAEVEAPTIESVAYYSRRTGKPLHVSEIPPVLFSEIMRDIDLVVSVAHVGGVDPEASLSTVEMRAALVRELLPLLKLDNVTIKGSQAFIVGALGEYTVHLGSGIVHRQAAGALNIIPVHSQQRGRLFLPFVDEDPRTAEVISKVLLLAEDRKIKDPAILQQLQDRVTN</sequence>